<feature type="domain" description="Telomerase activating protein Est1-like N-terminal" evidence="2">
    <location>
        <begin position="60"/>
        <end position="176"/>
    </location>
</feature>
<evidence type="ECO:0000313" key="4">
    <source>
        <dbReference type="Proteomes" id="UP000030854"/>
    </source>
</evidence>
<dbReference type="Proteomes" id="UP000030854">
    <property type="component" value="Unassembled WGS sequence"/>
</dbReference>
<name>A0A0B1P950_UNCNE</name>
<dbReference type="OMA" id="QTPPCGQ"/>
<dbReference type="EMBL" id="JNVN01001190">
    <property type="protein sequence ID" value="KHJ33850.1"/>
    <property type="molecule type" value="Genomic_DNA"/>
</dbReference>
<dbReference type="InterPro" id="IPR011990">
    <property type="entry name" value="TPR-like_helical_dom_sf"/>
</dbReference>
<dbReference type="AlphaFoldDB" id="A0A0B1P950"/>
<accession>A0A0B1P950</accession>
<dbReference type="SUPFAM" id="SSF48452">
    <property type="entry name" value="TPR-like"/>
    <property type="match status" value="1"/>
</dbReference>
<sequence length="675" mass="76770">MADSAAQQWKCAQQIEEKLLTLLHAHKPTYNDIEKLIHELRIACEGTIFLDFEFAASVCVEKRLWHAHTFINNRYRKILGRYKNESKLVVEKRKIEKHYIDFIKTSQFFYKGYIQRLASHFSGIKGLLRVAGRLCLNETSADLSNSVSPEVQKLIENSCHATLLQLGDLSRYRNMLGTKQRSWEPAMGYYQLANEIDPSSGMAHNKMAVLALADENHLNAVYHLFRAIAAQKPDLLAPGNLEIEFKKILGARFTTKNDPVAKLMRLFILLHANFNEGTDSPSNVELQNEVLSKLCLCLEESYGNILEKLVVISIAAQYYSSQRLKDKGLEKNLEAQRIFNLHINFNNRMMFQLLSILLPELDDPSEFSKDNNKNFVATQDKISVVATRVIPALRHYTLWLASSKESLNPNFGSSQVKLQSKQLWITYASVLTRLVNYFPVKNMVTVPYLLDEDDTTVGFAPFRNIELVKALDFYSKPDGQLKPHIGDYGIERSDPATEMQSRILDIVCCGIQLQLDKDVPLQLQNDSGIPVFQFIDENQPTSLPMPNSISSPYVHTKNIAHMSSENHDLTVKVHDEAPDICEEFSDSEDSVELNMNRMVDSLLEPSLSEPKMHSHESFYGSSYCASMKHFVWSASNVSEYCRQSTPKLLPSLPGLYCTVFTPQPNELQKISPKML</sequence>
<dbReference type="Pfam" id="PF10373">
    <property type="entry name" value="EST1_DNA_bind"/>
    <property type="match status" value="1"/>
</dbReference>
<dbReference type="InterPro" id="IPR045153">
    <property type="entry name" value="Est1/Ebs1-like"/>
</dbReference>
<dbReference type="PANTHER" id="PTHR15696">
    <property type="entry name" value="SMG-7 SUPPRESSOR WITH MORPHOLOGICAL EFFECT ON GENITALIA PROTEIN 7"/>
    <property type="match status" value="1"/>
</dbReference>
<keyword evidence="4" id="KW-1185">Reference proteome</keyword>
<dbReference type="STRING" id="52586.A0A0B1P950"/>
<comment type="caution">
    <text evidence="3">The sequence shown here is derived from an EMBL/GenBank/DDBJ whole genome shotgun (WGS) entry which is preliminary data.</text>
</comment>
<dbReference type="Gene3D" id="1.25.40.10">
    <property type="entry name" value="Tetratricopeptide repeat domain"/>
    <property type="match status" value="1"/>
</dbReference>
<evidence type="ECO:0000259" key="1">
    <source>
        <dbReference type="Pfam" id="PF10373"/>
    </source>
</evidence>
<dbReference type="InterPro" id="IPR019458">
    <property type="entry name" value="Est1-like_N"/>
</dbReference>
<reference evidence="3 4" key="1">
    <citation type="journal article" date="2014" name="BMC Genomics">
        <title>Adaptive genomic structural variation in the grape powdery mildew pathogen, Erysiphe necator.</title>
        <authorList>
            <person name="Jones L."/>
            <person name="Riaz S."/>
            <person name="Morales-Cruz A."/>
            <person name="Amrine K.C."/>
            <person name="McGuire B."/>
            <person name="Gubler W.D."/>
            <person name="Walker M.A."/>
            <person name="Cantu D."/>
        </authorList>
    </citation>
    <scope>NUCLEOTIDE SEQUENCE [LARGE SCALE GENOMIC DNA]</scope>
    <source>
        <strain evidence="4">c</strain>
    </source>
</reference>
<organism evidence="3 4">
    <name type="scientific">Uncinula necator</name>
    <name type="common">Grape powdery mildew</name>
    <dbReference type="NCBI Taxonomy" id="52586"/>
    <lineage>
        <taxon>Eukaryota</taxon>
        <taxon>Fungi</taxon>
        <taxon>Dikarya</taxon>
        <taxon>Ascomycota</taxon>
        <taxon>Pezizomycotina</taxon>
        <taxon>Leotiomycetes</taxon>
        <taxon>Erysiphales</taxon>
        <taxon>Erysiphaceae</taxon>
        <taxon>Erysiphe</taxon>
    </lineage>
</organism>
<feature type="domain" description="DNA/RNA-binding" evidence="1">
    <location>
        <begin position="186"/>
        <end position="464"/>
    </location>
</feature>
<dbReference type="HOGENOM" id="CLU_013363_1_0_1"/>
<gene>
    <name evidence="3" type="ORF">EV44_g4836</name>
</gene>
<dbReference type="InterPro" id="IPR018834">
    <property type="entry name" value="DNA/RNA-bd_Est1-type"/>
</dbReference>
<proteinExistence type="predicted"/>
<dbReference type="Pfam" id="PF10374">
    <property type="entry name" value="EST1"/>
    <property type="match status" value="1"/>
</dbReference>
<protein>
    <submittedName>
        <fullName evidence="3">Putative tpr-like protein</fullName>
    </submittedName>
</protein>
<dbReference type="PANTHER" id="PTHR15696:SF36">
    <property type="entry name" value="NONSENSE-MEDIATED MRNA DECAY FACTOR"/>
    <property type="match status" value="1"/>
</dbReference>
<evidence type="ECO:0000313" key="3">
    <source>
        <dbReference type="EMBL" id="KHJ33850.1"/>
    </source>
</evidence>
<evidence type="ECO:0000259" key="2">
    <source>
        <dbReference type="Pfam" id="PF10374"/>
    </source>
</evidence>